<evidence type="ECO:0000313" key="1">
    <source>
        <dbReference type="EMBL" id="KKK53280.1"/>
    </source>
</evidence>
<protein>
    <submittedName>
        <fullName evidence="1">Uncharacterized protein</fullName>
    </submittedName>
</protein>
<dbReference type="AlphaFoldDB" id="A0A0F8WXV0"/>
<comment type="caution">
    <text evidence="1">The sequence shown here is derived from an EMBL/GenBank/DDBJ whole genome shotgun (WGS) entry which is preliminary data.</text>
</comment>
<name>A0A0F8WXV0_9ZZZZ</name>
<sequence length="67" mass="7976">MGRRGQYYKGKFDGKKEQLEDFMNEIETAKQGYTDQVWSGEECLVMLHNHCTLKLKEYELEKQGKEK</sequence>
<reference evidence="1" key="1">
    <citation type="journal article" date="2015" name="Nature">
        <title>Complex archaea that bridge the gap between prokaryotes and eukaryotes.</title>
        <authorList>
            <person name="Spang A."/>
            <person name="Saw J.H."/>
            <person name="Jorgensen S.L."/>
            <person name="Zaremba-Niedzwiedzka K."/>
            <person name="Martijn J."/>
            <person name="Lind A.E."/>
            <person name="van Eijk R."/>
            <person name="Schleper C."/>
            <person name="Guy L."/>
            <person name="Ettema T.J."/>
        </authorList>
    </citation>
    <scope>NUCLEOTIDE SEQUENCE</scope>
</reference>
<proteinExistence type="predicted"/>
<dbReference type="EMBL" id="LAZR01066587">
    <property type="protein sequence ID" value="KKK53280.1"/>
    <property type="molecule type" value="Genomic_DNA"/>
</dbReference>
<gene>
    <name evidence="1" type="ORF">LCGC14_3096380</name>
</gene>
<organism evidence="1">
    <name type="scientific">marine sediment metagenome</name>
    <dbReference type="NCBI Taxonomy" id="412755"/>
    <lineage>
        <taxon>unclassified sequences</taxon>
        <taxon>metagenomes</taxon>
        <taxon>ecological metagenomes</taxon>
    </lineage>
</organism>
<accession>A0A0F8WXV0</accession>